<evidence type="ECO:0000313" key="4">
    <source>
        <dbReference type="Proteomes" id="UP000182237"/>
    </source>
</evidence>
<dbReference type="Proteomes" id="UP000182237">
    <property type="component" value="Chromosome I"/>
</dbReference>
<dbReference type="eggNOG" id="COG0803">
    <property type="taxonomic scope" value="Bacteria"/>
</dbReference>
<reference evidence="3 4" key="1">
    <citation type="submission" date="2016-10" db="EMBL/GenBank/DDBJ databases">
        <authorList>
            <person name="de Groot N.N."/>
        </authorList>
    </citation>
    <scope>NUCLEOTIDE SEQUENCE [LARGE SCALE GENOMIC DNA]</scope>
    <source>
        <strain evidence="3 4">DSM 45434</strain>
    </source>
</reference>
<proteinExistence type="predicted"/>
<dbReference type="EMBL" id="LT629765">
    <property type="protein sequence ID" value="SDS15480.1"/>
    <property type="molecule type" value="Genomic_DNA"/>
</dbReference>
<keyword evidence="2" id="KW-0732">Signal</keyword>
<gene>
    <name evidence="3" type="ORF">SAMN04488539_1120</name>
</gene>
<organism evidence="3 4">
    <name type="scientific">Corynebacterium timonense</name>
    <dbReference type="NCBI Taxonomy" id="441500"/>
    <lineage>
        <taxon>Bacteria</taxon>
        <taxon>Bacillati</taxon>
        <taxon>Actinomycetota</taxon>
        <taxon>Actinomycetes</taxon>
        <taxon>Mycobacteriales</taxon>
        <taxon>Corynebacteriaceae</taxon>
        <taxon>Corynebacterium</taxon>
    </lineage>
</organism>
<evidence type="ECO:0000256" key="1">
    <source>
        <dbReference type="SAM" id="Phobius"/>
    </source>
</evidence>
<dbReference type="NCBIfam" id="TIGR03769">
    <property type="entry name" value="P_ac_wall_RPT"/>
    <property type="match status" value="1"/>
</dbReference>
<sequence>MFLRTRAAAVTVAASLALSPAAFAAMAPVDPALKQTVTADEAVADPGTAATVEAGHVDLGPLPGANPGEFDLLARDDTAVPPIWRHTDDVVLRVGDAAAQTLPDNEQFEFIGAQPGASVWVVPQTEVPGVPWLGWNTQNPDLISAADRGVTFEFAGHQGPGRFSLFLQNGGFEPPQVLWNSDAEGAQPFFAELNTHTHANWVFTEPGIHQVALRVTVPLLDGGETSATKVITFAVGDATDVNAAQQAQWQGDFRAAAESDAGAGPGASEASNAWWLAGAGVLVLVVVAVALVAVRRKGGRR</sequence>
<dbReference type="NCBIfam" id="NF038134">
    <property type="entry name" value="choice_anch_M"/>
    <property type="match status" value="1"/>
</dbReference>
<keyword evidence="1" id="KW-0812">Transmembrane</keyword>
<dbReference type="STRING" id="1203190.GCA_000312345_02204"/>
<accession>A0A1H1PW70</accession>
<dbReference type="AlphaFoldDB" id="A0A1H1PW70"/>
<feature type="signal peptide" evidence="2">
    <location>
        <begin position="1"/>
        <end position="24"/>
    </location>
</feature>
<dbReference type="InterPro" id="IPR022435">
    <property type="entry name" value="Surface-anchored_actinobac"/>
</dbReference>
<name>A0A1H1PW70_9CORY</name>
<feature type="transmembrane region" description="Helical" evidence="1">
    <location>
        <begin position="273"/>
        <end position="294"/>
    </location>
</feature>
<keyword evidence="4" id="KW-1185">Reference proteome</keyword>
<dbReference type="OrthoDB" id="4424311at2"/>
<evidence type="ECO:0000313" key="3">
    <source>
        <dbReference type="EMBL" id="SDS15480.1"/>
    </source>
</evidence>
<protein>
    <submittedName>
        <fullName evidence="3">Surface-anchored protein</fullName>
    </submittedName>
</protein>
<keyword evidence="1" id="KW-0472">Membrane</keyword>
<keyword evidence="1" id="KW-1133">Transmembrane helix</keyword>
<feature type="chain" id="PRO_5009257036" evidence="2">
    <location>
        <begin position="25"/>
        <end position="301"/>
    </location>
</feature>
<evidence type="ECO:0000256" key="2">
    <source>
        <dbReference type="SAM" id="SignalP"/>
    </source>
</evidence>
<dbReference type="RefSeq" id="WP_019194976.1">
    <property type="nucleotide sequence ID" value="NZ_LT629765.1"/>
</dbReference>